<evidence type="ECO:0000256" key="11">
    <source>
        <dbReference type="ARBA" id="ARBA00023242"/>
    </source>
</evidence>
<dbReference type="FunFam" id="3.40.630.30:FF:000067">
    <property type="entry name" value="Histone acetyltransferase"/>
    <property type="match status" value="1"/>
</dbReference>
<evidence type="ECO:0000256" key="2">
    <source>
        <dbReference type="ARBA" id="ARBA00010107"/>
    </source>
</evidence>
<evidence type="ECO:0000256" key="3">
    <source>
        <dbReference type="ARBA" id="ARBA00013184"/>
    </source>
</evidence>
<feature type="active site" description="Proton donor/acceptor" evidence="14">
    <location>
        <position position="295"/>
    </location>
</feature>
<sequence>MPGGRGKSRRGSNSTATAAAASASAGGGVVKSKSKSKSKGMGKGKGKGDVDVDVEMSGKGNGKGNENEKGGAGEDPERNIDNVVFASLSFRAWYPSWYPKEVIGEKVLGVENGSGGAGKGGIVVKELWVCGRCFAYCRDVEGYVGHVRVCGRERGAQLPGRRVYVHGGGGSAGEDQGNRGRWEVWEVDGGVETVFCQNLSLFAKLFLDNKSVFFDVSGFNYFLLVHQPPPSPTPTTPPPTPQIVGFFSKEKMSWDNNNLACILIFPPWQRKGLGSILMGVSYEISRREEILGGPEKPISDLGKRGYRRYWGAEIARWLLLCRETDRKKGRGMVDVERVSRETWIAGEDCLGVLRDMGVVERAGKGKGMVERVRVDKVRVREWVEREGLGLQRVVDPQGFVEGYGYRDSGSLGAGEM</sequence>
<keyword evidence="10" id="KW-0804">Transcription</keyword>
<dbReference type="InterPro" id="IPR050603">
    <property type="entry name" value="MYST_HAT"/>
</dbReference>
<dbReference type="InterPro" id="IPR002717">
    <property type="entry name" value="HAT_MYST-type"/>
</dbReference>
<comment type="caution">
    <text evidence="17">The sequence shown here is derived from an EMBL/GenBank/DDBJ whole genome shotgun (WGS) entry which is preliminary data.</text>
</comment>
<dbReference type="PANTHER" id="PTHR10615">
    <property type="entry name" value="HISTONE ACETYLTRANSFERASE"/>
    <property type="match status" value="1"/>
</dbReference>
<gene>
    <name evidence="17" type="primary">mof</name>
    <name evidence="17" type="ORF">LCER1_G006357</name>
</gene>
<dbReference type="Gene3D" id="3.30.60.60">
    <property type="entry name" value="N-acetyl transferase-like"/>
    <property type="match status" value="1"/>
</dbReference>
<feature type="domain" description="MYST-type HAT" evidence="16">
    <location>
        <begin position="75"/>
        <end position="384"/>
    </location>
</feature>
<evidence type="ECO:0000256" key="7">
    <source>
        <dbReference type="ARBA" id="ARBA00022833"/>
    </source>
</evidence>
<keyword evidence="11" id="KW-0539">Nucleus</keyword>
<feature type="non-terminal residue" evidence="17">
    <location>
        <position position="416"/>
    </location>
</feature>
<evidence type="ECO:0000256" key="1">
    <source>
        <dbReference type="ARBA" id="ARBA00004123"/>
    </source>
</evidence>
<dbReference type="GO" id="GO:0035267">
    <property type="term" value="C:NuA4 histone acetyltransferase complex"/>
    <property type="evidence" value="ECO:0007669"/>
    <property type="project" value="TreeGrafter"/>
</dbReference>
<dbReference type="OrthoDB" id="787137at2759"/>
<evidence type="ECO:0000256" key="9">
    <source>
        <dbReference type="ARBA" id="ARBA00023015"/>
    </source>
</evidence>
<evidence type="ECO:0000256" key="12">
    <source>
        <dbReference type="ARBA" id="ARBA00023315"/>
    </source>
</evidence>
<evidence type="ECO:0000256" key="14">
    <source>
        <dbReference type="PIRSR" id="PIRSR602717-51"/>
    </source>
</evidence>
<comment type="subcellular location">
    <subcellularLocation>
        <location evidence="1">Nucleus</location>
    </subcellularLocation>
</comment>
<evidence type="ECO:0000256" key="6">
    <source>
        <dbReference type="ARBA" id="ARBA00022771"/>
    </source>
</evidence>
<name>A0A7D8YPD1_9HELO</name>
<dbReference type="PROSITE" id="PS51726">
    <property type="entry name" value="MYST_HAT"/>
    <property type="match status" value="1"/>
</dbReference>
<evidence type="ECO:0000256" key="13">
    <source>
        <dbReference type="ARBA" id="ARBA00045805"/>
    </source>
</evidence>
<evidence type="ECO:0000256" key="8">
    <source>
        <dbReference type="ARBA" id="ARBA00022990"/>
    </source>
</evidence>
<keyword evidence="4" id="KW-0808">Transferase</keyword>
<feature type="compositionally biased region" description="Basic residues" evidence="15">
    <location>
        <begin position="32"/>
        <end position="45"/>
    </location>
</feature>
<evidence type="ECO:0000259" key="16">
    <source>
        <dbReference type="PROSITE" id="PS51726"/>
    </source>
</evidence>
<keyword evidence="12" id="KW-0012">Acyltransferase</keyword>
<comment type="similarity">
    <text evidence="2">Belongs to the MYST (SAS/MOZ) family.</text>
</comment>
<reference evidence="17 18" key="1">
    <citation type="submission" date="2018-05" db="EMBL/GenBank/DDBJ databases">
        <title>Whole genome sequencing for identification of molecular markers to develop diagnostic detection tools for the regulated plant pathogen Lachnellula willkommii.</title>
        <authorList>
            <person name="Giroux E."/>
            <person name="Bilodeau G."/>
        </authorList>
    </citation>
    <scope>NUCLEOTIDE SEQUENCE [LARGE SCALE GENOMIC DNA]</scope>
    <source>
        <strain evidence="17 18">CBS 625.97</strain>
    </source>
</reference>
<evidence type="ECO:0000256" key="10">
    <source>
        <dbReference type="ARBA" id="ARBA00023163"/>
    </source>
</evidence>
<dbReference type="Proteomes" id="UP000481288">
    <property type="component" value="Unassembled WGS sequence"/>
</dbReference>
<feature type="compositionally biased region" description="Basic residues" evidence="15">
    <location>
        <begin position="1"/>
        <end position="10"/>
    </location>
</feature>
<evidence type="ECO:0000313" key="17">
    <source>
        <dbReference type="EMBL" id="TVY54138.1"/>
    </source>
</evidence>
<dbReference type="SUPFAM" id="SSF55729">
    <property type="entry name" value="Acyl-CoA N-acyltransferases (Nat)"/>
    <property type="match status" value="1"/>
</dbReference>
<dbReference type="EC" id="2.3.1.48" evidence="3"/>
<organism evidence="17 18">
    <name type="scientific">Lachnellula cervina</name>
    <dbReference type="NCBI Taxonomy" id="1316786"/>
    <lineage>
        <taxon>Eukaryota</taxon>
        <taxon>Fungi</taxon>
        <taxon>Dikarya</taxon>
        <taxon>Ascomycota</taxon>
        <taxon>Pezizomycotina</taxon>
        <taxon>Leotiomycetes</taxon>
        <taxon>Helotiales</taxon>
        <taxon>Lachnaceae</taxon>
        <taxon>Lachnellula</taxon>
    </lineage>
</organism>
<feature type="compositionally biased region" description="Basic and acidic residues" evidence="15">
    <location>
        <begin position="65"/>
        <end position="78"/>
    </location>
</feature>
<keyword evidence="9" id="KW-0805">Transcription regulation</keyword>
<keyword evidence="6" id="KW-0863">Zinc-finger</keyword>
<protein>
    <recommendedName>
        <fullName evidence="3">histone acetyltransferase</fullName>
        <ecNumber evidence="3">2.3.1.48</ecNumber>
    </recommendedName>
</protein>
<dbReference type="InterPro" id="IPR036388">
    <property type="entry name" value="WH-like_DNA-bd_sf"/>
</dbReference>
<dbReference type="EMBL" id="QGMG01000371">
    <property type="protein sequence ID" value="TVY54138.1"/>
    <property type="molecule type" value="Genomic_DNA"/>
</dbReference>
<evidence type="ECO:0000256" key="4">
    <source>
        <dbReference type="ARBA" id="ARBA00022679"/>
    </source>
</evidence>
<keyword evidence="8" id="KW-0007">Acetylation</keyword>
<dbReference type="GO" id="GO:0005634">
    <property type="term" value="C:nucleus"/>
    <property type="evidence" value="ECO:0007669"/>
    <property type="project" value="UniProtKB-SubCell"/>
</dbReference>
<evidence type="ECO:0000313" key="18">
    <source>
        <dbReference type="Proteomes" id="UP000481288"/>
    </source>
</evidence>
<dbReference type="GO" id="GO:0006355">
    <property type="term" value="P:regulation of DNA-templated transcription"/>
    <property type="evidence" value="ECO:0007669"/>
    <property type="project" value="InterPro"/>
</dbReference>
<keyword evidence="7" id="KW-0862">Zinc</keyword>
<proteinExistence type="inferred from homology"/>
<comment type="function">
    <text evidence="13">Catalytic component of the NuA4 histone acetyltransferase (HAT) complex which is involved in epigenetic transcriptional activation of selected genes principally by acetylation of nucleosomal histones H4, H3, H2B, H2A and H2A variant H2A.Z. Acetylates histone H4 to form H4K5ac, H4K8ac, H4K12ac and H4K16ac, histone H3 to form H3K14ac, and histone H2A to form H2AK4ac and H2AK7ac. The NuA4 complex is involved in the DNA damage response and is required for chromosome segregation. The NuA4 complex plays a direct role in repair of DNA double-strand breaks (DSBs) through homologous recombination. Recruitment to promoters depends on H3K4me. Also acetylates non-histone proteins. In addition to protein acetyltransferase, can use different acyl-CoA substrates, such as 2-hydroxyisobutanoyl-CoA (2-hydroxyisobutyryl-CoA) or (2E)-butenoyl-CoA (crotonyl-CoA), and is able to mediate protein 2-hydroxyisobutyrylation and crotonylation, respectively.</text>
</comment>
<dbReference type="InterPro" id="IPR016181">
    <property type="entry name" value="Acyl_CoA_acyltransferase"/>
</dbReference>
<keyword evidence="18" id="KW-1185">Reference proteome</keyword>
<dbReference type="AlphaFoldDB" id="A0A7D8YPD1"/>
<evidence type="ECO:0000256" key="5">
    <source>
        <dbReference type="ARBA" id="ARBA00022723"/>
    </source>
</evidence>
<dbReference type="Gene3D" id="1.10.10.10">
    <property type="entry name" value="Winged helix-like DNA-binding domain superfamily/Winged helix DNA-binding domain"/>
    <property type="match status" value="1"/>
</dbReference>
<dbReference type="Gene3D" id="3.40.630.30">
    <property type="match status" value="1"/>
</dbReference>
<accession>A0A7D8YPD1</accession>
<feature type="region of interest" description="Disordered" evidence="15">
    <location>
        <begin position="1"/>
        <end position="78"/>
    </location>
</feature>
<keyword evidence="5" id="KW-0479">Metal-binding</keyword>
<dbReference type="GO" id="GO:0008270">
    <property type="term" value="F:zinc ion binding"/>
    <property type="evidence" value="ECO:0007669"/>
    <property type="project" value="UniProtKB-KW"/>
</dbReference>
<feature type="compositionally biased region" description="Low complexity" evidence="15">
    <location>
        <begin position="11"/>
        <end position="24"/>
    </location>
</feature>
<dbReference type="GO" id="GO:0046972">
    <property type="term" value="F:histone H4K16 acetyltransferase activity"/>
    <property type="evidence" value="ECO:0007669"/>
    <property type="project" value="TreeGrafter"/>
</dbReference>
<dbReference type="Pfam" id="PF01853">
    <property type="entry name" value="MOZ_SAS"/>
    <property type="match status" value="1"/>
</dbReference>
<dbReference type="PANTHER" id="PTHR10615:SF219">
    <property type="entry name" value="HISTONE ACETYLTRANSFERASE KAT5"/>
    <property type="match status" value="1"/>
</dbReference>
<evidence type="ECO:0000256" key="15">
    <source>
        <dbReference type="SAM" id="MobiDB-lite"/>
    </source>
</evidence>